<dbReference type="EMBL" id="KN830374">
    <property type="protein sequence ID" value="KIK72846.1"/>
    <property type="molecule type" value="Genomic_DNA"/>
</dbReference>
<protein>
    <submittedName>
        <fullName evidence="2">Uncharacterized protein</fullName>
    </submittedName>
</protein>
<dbReference type="AlphaFoldDB" id="A0A0D0CPV3"/>
<dbReference type="HOGENOM" id="CLU_2097615_0_0_1"/>
<name>A0A0D0CPV3_9AGAM</name>
<feature type="signal peptide" evidence="1">
    <location>
        <begin position="1"/>
        <end position="23"/>
    </location>
</feature>
<reference evidence="3" key="2">
    <citation type="submission" date="2015-01" db="EMBL/GenBank/DDBJ databases">
        <title>Evolutionary Origins and Diversification of the Mycorrhizal Mutualists.</title>
        <authorList>
            <consortium name="DOE Joint Genome Institute"/>
            <consortium name="Mycorrhizal Genomics Consortium"/>
            <person name="Kohler A."/>
            <person name="Kuo A."/>
            <person name="Nagy L.G."/>
            <person name="Floudas D."/>
            <person name="Copeland A."/>
            <person name="Barry K.W."/>
            <person name="Cichocki N."/>
            <person name="Veneault-Fourrey C."/>
            <person name="LaButti K."/>
            <person name="Lindquist E.A."/>
            <person name="Lipzen A."/>
            <person name="Lundell T."/>
            <person name="Morin E."/>
            <person name="Murat C."/>
            <person name="Riley R."/>
            <person name="Ohm R."/>
            <person name="Sun H."/>
            <person name="Tunlid A."/>
            <person name="Henrissat B."/>
            <person name="Grigoriev I.V."/>
            <person name="Hibbett D.S."/>
            <person name="Martin F."/>
        </authorList>
    </citation>
    <scope>NUCLEOTIDE SEQUENCE [LARGE SCALE GENOMIC DNA]</scope>
    <source>
        <strain evidence="3">Ve08.2h10</strain>
    </source>
</reference>
<dbReference type="Proteomes" id="UP000054538">
    <property type="component" value="Unassembled WGS sequence"/>
</dbReference>
<gene>
    <name evidence="2" type="ORF">PAXRUDRAFT_21515</name>
</gene>
<dbReference type="STRING" id="930991.A0A0D0CPV3"/>
<evidence type="ECO:0000256" key="1">
    <source>
        <dbReference type="SAM" id="SignalP"/>
    </source>
</evidence>
<evidence type="ECO:0000313" key="2">
    <source>
        <dbReference type="EMBL" id="KIK72846.1"/>
    </source>
</evidence>
<proteinExistence type="predicted"/>
<dbReference type="InParanoid" id="A0A0D0CPV3"/>
<keyword evidence="1" id="KW-0732">Signal</keyword>
<keyword evidence="3" id="KW-1185">Reference proteome</keyword>
<sequence>MAHPKWPVPLWFWLCGPFDINSATWIPNPGFLLVYGAVEEEDQEFEDSTVETCPARVALPYTPIAIKDLLDYSHAEEWLASFHQTAIRCLNDDLELYQLLDLDAEGIDDPKYQAEM</sequence>
<reference evidence="2 3" key="1">
    <citation type="submission" date="2014-04" db="EMBL/GenBank/DDBJ databases">
        <authorList>
            <consortium name="DOE Joint Genome Institute"/>
            <person name="Kuo A."/>
            <person name="Kohler A."/>
            <person name="Jargeat P."/>
            <person name="Nagy L.G."/>
            <person name="Floudas D."/>
            <person name="Copeland A."/>
            <person name="Barry K.W."/>
            <person name="Cichocki N."/>
            <person name="Veneault-Fourrey C."/>
            <person name="LaButti K."/>
            <person name="Lindquist E.A."/>
            <person name="Lipzen A."/>
            <person name="Lundell T."/>
            <person name="Morin E."/>
            <person name="Murat C."/>
            <person name="Sun H."/>
            <person name="Tunlid A."/>
            <person name="Henrissat B."/>
            <person name="Grigoriev I.V."/>
            <person name="Hibbett D.S."/>
            <person name="Martin F."/>
            <person name="Nordberg H.P."/>
            <person name="Cantor M.N."/>
            <person name="Hua S.X."/>
        </authorList>
    </citation>
    <scope>NUCLEOTIDE SEQUENCE [LARGE SCALE GENOMIC DNA]</scope>
    <source>
        <strain evidence="2 3">Ve08.2h10</strain>
    </source>
</reference>
<feature type="chain" id="PRO_5002220461" evidence="1">
    <location>
        <begin position="24"/>
        <end position="116"/>
    </location>
</feature>
<accession>A0A0D0CPV3</accession>
<evidence type="ECO:0000313" key="3">
    <source>
        <dbReference type="Proteomes" id="UP000054538"/>
    </source>
</evidence>
<organism evidence="2 3">
    <name type="scientific">Paxillus rubicundulus Ve08.2h10</name>
    <dbReference type="NCBI Taxonomy" id="930991"/>
    <lineage>
        <taxon>Eukaryota</taxon>
        <taxon>Fungi</taxon>
        <taxon>Dikarya</taxon>
        <taxon>Basidiomycota</taxon>
        <taxon>Agaricomycotina</taxon>
        <taxon>Agaricomycetes</taxon>
        <taxon>Agaricomycetidae</taxon>
        <taxon>Boletales</taxon>
        <taxon>Paxilineae</taxon>
        <taxon>Paxillaceae</taxon>
        <taxon>Paxillus</taxon>
    </lineage>
</organism>